<evidence type="ECO:0000313" key="18">
    <source>
        <dbReference type="Proteomes" id="UP001652680"/>
    </source>
</evidence>
<dbReference type="GO" id="GO:0005886">
    <property type="term" value="C:plasma membrane"/>
    <property type="evidence" value="ECO:0007669"/>
    <property type="project" value="UniProtKB-SubCell"/>
</dbReference>
<feature type="chain" id="PRO_5028415285" evidence="14">
    <location>
        <begin position="26"/>
        <end position="512"/>
    </location>
</feature>
<feature type="transmembrane region" description="Helical" evidence="13">
    <location>
        <begin position="367"/>
        <end position="391"/>
    </location>
</feature>
<evidence type="ECO:0000256" key="9">
    <source>
        <dbReference type="ARBA" id="ARBA00023157"/>
    </source>
</evidence>
<reference evidence="19" key="2">
    <citation type="submission" date="2025-04" db="UniProtKB">
        <authorList>
            <consortium name="RefSeq"/>
        </authorList>
    </citation>
    <scope>IDENTIFICATION</scope>
</reference>
<keyword evidence="8 13" id="KW-0472">Membrane</keyword>
<evidence type="ECO:0000256" key="4">
    <source>
        <dbReference type="ARBA" id="ARBA00022692"/>
    </source>
</evidence>
<dbReference type="Pfam" id="PF00002">
    <property type="entry name" value="7tm_2"/>
    <property type="match status" value="1"/>
</dbReference>
<proteinExistence type="inferred from homology"/>
<evidence type="ECO:0000256" key="11">
    <source>
        <dbReference type="ARBA" id="ARBA00023180"/>
    </source>
</evidence>
<evidence type="ECO:0000256" key="7">
    <source>
        <dbReference type="ARBA" id="ARBA00023040"/>
    </source>
</evidence>
<dbReference type="Gene3D" id="1.20.1070.10">
    <property type="entry name" value="Rhodopsin 7-helix transmembrane proteins"/>
    <property type="match status" value="1"/>
</dbReference>
<accession>A0A6P4DYP1</accession>
<feature type="domain" description="G-protein coupled receptors family 1 profile" evidence="16">
    <location>
        <begin position="198"/>
        <end position="471"/>
    </location>
</feature>
<feature type="transmembrane region" description="Helical" evidence="13">
    <location>
        <begin position="452"/>
        <end position="473"/>
    </location>
</feature>
<dbReference type="FunFam" id="2.30.160.11:FF:000001">
    <property type="entry name" value="G-protein coupled receptor Mth"/>
    <property type="match status" value="1"/>
</dbReference>
<feature type="transmembrane region" description="Helical" evidence="13">
    <location>
        <begin position="251"/>
        <end position="270"/>
    </location>
</feature>
<comment type="subcellular location">
    <subcellularLocation>
        <location evidence="1">Cell membrane</location>
        <topology evidence="1">Multi-pass membrane protein</topology>
    </subcellularLocation>
</comment>
<feature type="domain" description="G-protein coupled receptors family 2 profile 2" evidence="15">
    <location>
        <begin position="215"/>
        <end position="475"/>
    </location>
</feature>
<dbReference type="InterPro" id="IPR023311">
    <property type="entry name" value="Methusela_ecto_dom_2"/>
</dbReference>
<dbReference type="Gene3D" id="2.30.160.11">
    <property type="match status" value="1"/>
</dbReference>
<evidence type="ECO:0000256" key="3">
    <source>
        <dbReference type="ARBA" id="ARBA00022475"/>
    </source>
</evidence>
<feature type="transmembrane region" description="Helical" evidence="13">
    <location>
        <begin position="422"/>
        <end position="446"/>
    </location>
</feature>
<evidence type="ECO:0000256" key="13">
    <source>
        <dbReference type="SAM" id="Phobius"/>
    </source>
</evidence>
<keyword evidence="11" id="KW-0325">Glycoprotein</keyword>
<dbReference type="FunFam" id="2.170.180.11:FF:000001">
    <property type="entry name" value="G-protein coupled receptor Mth"/>
    <property type="match status" value="1"/>
</dbReference>
<keyword evidence="7" id="KW-0297">G-protein coupled receptor</keyword>
<evidence type="ECO:0000313" key="19">
    <source>
        <dbReference type="RefSeq" id="XP_016969199.1"/>
    </source>
</evidence>
<keyword evidence="18" id="KW-1185">Reference proteome</keyword>
<protein>
    <submittedName>
        <fullName evidence="19">G-protein coupled receptor Mth-like</fullName>
    </submittedName>
</protein>
<evidence type="ECO:0000259" key="15">
    <source>
        <dbReference type="PROSITE" id="PS50261"/>
    </source>
</evidence>
<feature type="transmembrane region" description="Helical" evidence="13">
    <location>
        <begin position="282"/>
        <end position="299"/>
    </location>
</feature>
<dbReference type="RefSeq" id="XP_016969199.1">
    <property type="nucleotide sequence ID" value="XM_017113710.1"/>
</dbReference>
<organism evidence="19">
    <name type="scientific">Drosophila rhopaloa</name>
    <name type="common">Fruit fly</name>
    <dbReference type="NCBI Taxonomy" id="1041015"/>
    <lineage>
        <taxon>Eukaryota</taxon>
        <taxon>Metazoa</taxon>
        <taxon>Ecdysozoa</taxon>
        <taxon>Arthropoda</taxon>
        <taxon>Hexapoda</taxon>
        <taxon>Insecta</taxon>
        <taxon>Pterygota</taxon>
        <taxon>Neoptera</taxon>
        <taxon>Endopterygota</taxon>
        <taxon>Diptera</taxon>
        <taxon>Brachycera</taxon>
        <taxon>Muscomorpha</taxon>
        <taxon>Ephydroidea</taxon>
        <taxon>Drosophilidae</taxon>
        <taxon>Drosophila</taxon>
        <taxon>Sophophora</taxon>
    </lineage>
</organism>
<dbReference type="InterPro" id="IPR010596">
    <property type="entry name" value="Methuselah_N_dom"/>
</dbReference>
<reference evidence="17" key="3">
    <citation type="submission" date="2025-05" db="UniProtKB">
        <authorList>
            <consortium name="EnsemblMetazoa"/>
        </authorList>
    </citation>
    <scope>IDENTIFICATION</scope>
</reference>
<evidence type="ECO:0000256" key="8">
    <source>
        <dbReference type="ARBA" id="ARBA00023136"/>
    </source>
</evidence>
<reference evidence="18" key="1">
    <citation type="journal article" date="2021" name="Elife">
        <title>Highly contiguous assemblies of 101 drosophilid genomes.</title>
        <authorList>
            <person name="Kim B.Y."/>
            <person name="Wang J.R."/>
            <person name="Miller D.E."/>
            <person name="Barmina O."/>
            <person name="Delaney E."/>
            <person name="Thompson A."/>
            <person name="Comeault A.A."/>
            <person name="Peede D."/>
            <person name="D'Agostino E.R."/>
            <person name="Pelaez J."/>
            <person name="Aguilar J.M."/>
            <person name="Haji D."/>
            <person name="Matsunaga T."/>
            <person name="Armstrong E.E."/>
            <person name="Zych M."/>
            <person name="Ogawa Y."/>
            <person name="Stamenkovic-Radak M."/>
            <person name="Jelic M."/>
            <person name="Veselinovic M.S."/>
            <person name="Tanaskovic M."/>
            <person name="Eric P."/>
            <person name="Gao J.J."/>
            <person name="Katoh T.K."/>
            <person name="Toda M.J."/>
            <person name="Watabe H."/>
            <person name="Watada M."/>
            <person name="Davis J.S."/>
            <person name="Moyle L.C."/>
            <person name="Manoli G."/>
            <person name="Bertolini E."/>
            <person name="Kostal V."/>
            <person name="Hawley R.S."/>
            <person name="Takahashi A."/>
            <person name="Jones C.D."/>
            <person name="Price D.K."/>
            <person name="Whiteman N."/>
            <person name="Kopp A."/>
            <person name="Matute D.R."/>
            <person name="Petrov D.A."/>
        </authorList>
    </citation>
    <scope>NUCLEOTIDE SEQUENCE [LARGE SCALE GENOMIC DNA]</scope>
</reference>
<dbReference type="CDD" id="cd15039">
    <property type="entry name" value="7tmB3_Methuselah-like"/>
    <property type="match status" value="1"/>
</dbReference>
<feature type="transmembrane region" description="Helical" evidence="13">
    <location>
        <begin position="320"/>
        <end position="341"/>
    </location>
</feature>
<dbReference type="PROSITE" id="PS50261">
    <property type="entry name" value="G_PROTEIN_RECEP_F2_4"/>
    <property type="match status" value="1"/>
</dbReference>
<feature type="transmembrane region" description="Helical" evidence="13">
    <location>
        <begin position="218"/>
        <end position="239"/>
    </location>
</feature>
<evidence type="ECO:0000256" key="14">
    <source>
        <dbReference type="SAM" id="SignalP"/>
    </source>
</evidence>
<keyword evidence="10" id="KW-0675">Receptor</keyword>
<keyword evidence="9" id="KW-1015">Disulfide bond</keyword>
<evidence type="ECO:0000256" key="6">
    <source>
        <dbReference type="ARBA" id="ARBA00022989"/>
    </source>
</evidence>
<evidence type="ECO:0000256" key="2">
    <source>
        <dbReference type="ARBA" id="ARBA00008979"/>
    </source>
</evidence>
<dbReference type="FunFam" id="1.20.1070.10:FF:000297">
    <property type="entry name" value="G-protein coupled receptor Mth"/>
    <property type="match status" value="1"/>
</dbReference>
<evidence type="ECO:0000256" key="10">
    <source>
        <dbReference type="ARBA" id="ARBA00023170"/>
    </source>
</evidence>
<evidence type="ECO:0000259" key="16">
    <source>
        <dbReference type="PROSITE" id="PS50262"/>
    </source>
</evidence>
<dbReference type="InterPro" id="IPR036272">
    <property type="entry name" value="Methuselah_N_sf"/>
</dbReference>
<dbReference type="GO" id="GO:0008340">
    <property type="term" value="P:determination of adult lifespan"/>
    <property type="evidence" value="ECO:0007669"/>
    <property type="project" value="UniProtKB-ARBA"/>
</dbReference>
<dbReference type="PANTHER" id="PTHR47154:SF2">
    <property type="entry name" value="G-PROTEIN COUPLED RECEPTOR MTH-RELATED"/>
    <property type="match status" value="1"/>
</dbReference>
<keyword evidence="3" id="KW-1003">Cell membrane</keyword>
<feature type="signal peptide" evidence="14">
    <location>
        <begin position="1"/>
        <end position="25"/>
    </location>
</feature>
<evidence type="ECO:0000256" key="12">
    <source>
        <dbReference type="ARBA" id="ARBA00023224"/>
    </source>
</evidence>
<keyword evidence="4 13" id="KW-0812">Transmembrane</keyword>
<dbReference type="SUPFAM" id="SSF81321">
    <property type="entry name" value="Family A G protein-coupled receptor-like"/>
    <property type="match status" value="1"/>
</dbReference>
<dbReference type="Proteomes" id="UP001652680">
    <property type="component" value="Unassembled WGS sequence"/>
</dbReference>
<dbReference type="PROSITE" id="PS50262">
    <property type="entry name" value="G_PROTEIN_RECEP_F1_2"/>
    <property type="match status" value="1"/>
</dbReference>
<dbReference type="Gene3D" id="2.170.180.11">
    <property type="entry name" value="Methuselah ectodomain, domain 2"/>
    <property type="match status" value="1"/>
</dbReference>
<evidence type="ECO:0000313" key="17">
    <source>
        <dbReference type="EnsemblMetazoa" id="XP_016969199.1"/>
    </source>
</evidence>
<evidence type="ECO:0000256" key="5">
    <source>
        <dbReference type="ARBA" id="ARBA00022729"/>
    </source>
</evidence>
<dbReference type="EnsemblMetazoa" id="XM_017113710.1">
    <property type="protein sequence ID" value="XP_016969199.1"/>
    <property type="gene ID" value="LOC108037191"/>
</dbReference>
<keyword evidence="12" id="KW-0807">Transducer</keyword>
<dbReference type="CDD" id="cd00251">
    <property type="entry name" value="Mth_Ecto"/>
    <property type="match status" value="1"/>
</dbReference>
<name>A0A6P4DYP1_DRORH</name>
<dbReference type="AlphaFoldDB" id="A0A6P4DYP1"/>
<dbReference type="GeneID" id="108037191"/>
<dbReference type="SUPFAM" id="SSF63877">
    <property type="entry name" value="Methuselah ectodomain"/>
    <property type="match status" value="1"/>
</dbReference>
<dbReference type="InterPro" id="IPR000832">
    <property type="entry name" value="GPCR_2_secretin-like"/>
</dbReference>
<dbReference type="GO" id="GO:0008528">
    <property type="term" value="F:G protein-coupled peptide receptor activity"/>
    <property type="evidence" value="ECO:0007669"/>
    <property type="project" value="TreeGrafter"/>
</dbReference>
<dbReference type="InterPro" id="IPR051384">
    <property type="entry name" value="Mth_GPCR"/>
</dbReference>
<gene>
    <name evidence="19" type="primary">LOC108037191</name>
    <name evidence="17" type="synonym">108037191</name>
</gene>
<dbReference type="GO" id="GO:0007166">
    <property type="term" value="P:cell surface receptor signaling pathway"/>
    <property type="evidence" value="ECO:0007669"/>
    <property type="project" value="InterPro"/>
</dbReference>
<evidence type="ECO:0000256" key="1">
    <source>
        <dbReference type="ARBA" id="ARBA00004651"/>
    </source>
</evidence>
<dbReference type="Pfam" id="PF06652">
    <property type="entry name" value="Methuselah_N"/>
    <property type="match status" value="1"/>
</dbReference>
<dbReference type="InterPro" id="IPR017452">
    <property type="entry name" value="GPCR_Rhodpsn_7TM"/>
</dbReference>
<dbReference type="InterPro" id="IPR017981">
    <property type="entry name" value="GPCR_2-like_7TM"/>
</dbReference>
<sequence length="512" mass="59721">MPSFLGLFCTVLLLIVNCGLQKTNAEILGCDFYDTIDISSSRKLPSGSYIYEDLVIPLHLTGEYDYKVLPDNSKKKVTSHLRGCVCKLKPCVRFCCPFDHIMYGSLCYDDMTMDELDGLDPFLNVTLDNGSVVKRHFKTELIVQSDLPIPSNLMYLIDNRYEGNEYTLFENGTFLRHYDNEFINKREYCLQHLPFKNGNKTSIRIVPYNCLLEPPKNWRALVLVLSLICLIFTISVYLFIEKLRNFHGKCFICYMVSLSMAYLLLFLNWWDLSFGFCETAGFMGYFFIMSTFFWLSVISRHLWKTISEPYHSANLPKRQFLVYNIFAWGTALVLTGVTFIADQVVENKDWSPRVREFCWIDTRVWSAVLYLVAPIQVLFLFNTTMFILTVLHIIKVRRDIEDFTQYQKGAQKLSANKPSYTFFLRIFIMMGVSWSLEIFSFLVQGHKLLENIFVVTSLFNWSQGIIIFVLFVLKKSTLRLLKKRLYSTKVSRWLTGNSFNQESIRQISNSET</sequence>
<keyword evidence="5 14" id="KW-0732">Signal</keyword>
<comment type="similarity">
    <text evidence="2">Belongs to the G-protein coupled receptor 2 family. Mth subfamily.</text>
</comment>
<dbReference type="OrthoDB" id="6134459at2759"/>
<dbReference type="PANTHER" id="PTHR47154">
    <property type="entry name" value="G-PROTEIN COUPLED RECEPTOR MTH-RELATED"/>
    <property type="match status" value="1"/>
</dbReference>
<dbReference type="InterPro" id="IPR044860">
    <property type="entry name" value="Methusela_ecto_dom_1"/>
</dbReference>
<keyword evidence="6 13" id="KW-1133">Transmembrane helix</keyword>